<protein>
    <recommendedName>
        <fullName evidence="3 15">DNA ligase</fullName>
        <ecNumber evidence="2 15">6.5.1.2</ecNumber>
    </recommendedName>
    <alternativeName>
        <fullName evidence="15">Polydeoxyribonucleotide synthase [NAD(+)]</fullName>
    </alternativeName>
</protein>
<feature type="binding site" evidence="15">
    <location>
        <position position="170"/>
    </location>
    <ligand>
        <name>NAD(+)</name>
        <dbReference type="ChEBI" id="CHEBI:57540"/>
    </ligand>
</feature>
<evidence type="ECO:0000259" key="17">
    <source>
        <dbReference type="PROSITE" id="PS50172"/>
    </source>
</evidence>
<proteinExistence type="inferred from homology"/>
<comment type="caution">
    <text evidence="18">The sequence shown here is derived from an EMBL/GenBank/DDBJ whole genome shotgun (WGS) entry which is preliminary data.</text>
</comment>
<dbReference type="GO" id="GO:0006260">
    <property type="term" value="P:DNA replication"/>
    <property type="evidence" value="ECO:0007669"/>
    <property type="project" value="UniProtKB-KW"/>
</dbReference>
<dbReference type="InterPro" id="IPR018239">
    <property type="entry name" value="DNA_ligase_AS"/>
</dbReference>
<reference evidence="18 19" key="1">
    <citation type="submission" date="2018-06" db="EMBL/GenBank/DDBJ databases">
        <title>Noncontiguous genome sequence of Ruminococcaceae bacterium ASD2818.</title>
        <authorList>
            <person name="Chaplin A.V."/>
            <person name="Sokolova S.R."/>
            <person name="Kochetkova T.O."/>
            <person name="Goltsov A.Y."/>
            <person name="Trofimov D.Y."/>
            <person name="Efimov B.A."/>
        </authorList>
    </citation>
    <scope>NUCLEOTIDE SEQUENCE [LARGE SCALE GENOMIC DNA]</scope>
    <source>
        <strain evidence="18 19">ASD2818</strain>
    </source>
</reference>
<dbReference type="PROSITE" id="PS01056">
    <property type="entry name" value="DNA_LIGASE_N2"/>
    <property type="match status" value="1"/>
</dbReference>
<evidence type="ECO:0000313" key="18">
    <source>
        <dbReference type="EMBL" id="RAQ28430.1"/>
    </source>
</evidence>
<evidence type="ECO:0000313" key="19">
    <source>
        <dbReference type="Proteomes" id="UP000249377"/>
    </source>
</evidence>
<dbReference type="GO" id="GO:0046872">
    <property type="term" value="F:metal ion binding"/>
    <property type="evidence" value="ECO:0007669"/>
    <property type="project" value="UniProtKB-KW"/>
</dbReference>
<dbReference type="SUPFAM" id="SSF50249">
    <property type="entry name" value="Nucleic acid-binding proteins"/>
    <property type="match status" value="1"/>
</dbReference>
<dbReference type="CDD" id="cd17748">
    <property type="entry name" value="BRCT_DNA_ligase_like"/>
    <property type="match status" value="1"/>
</dbReference>
<dbReference type="InterPro" id="IPR036420">
    <property type="entry name" value="BRCT_dom_sf"/>
</dbReference>
<dbReference type="FunFam" id="1.10.150.20:FF:000007">
    <property type="entry name" value="DNA ligase"/>
    <property type="match status" value="1"/>
</dbReference>
<dbReference type="FunFam" id="2.40.50.140:FF:000012">
    <property type="entry name" value="DNA ligase"/>
    <property type="match status" value="1"/>
</dbReference>
<gene>
    <name evidence="15" type="primary">ligA</name>
    <name evidence="18" type="ORF">DPQ25_08870</name>
</gene>
<dbReference type="Pfam" id="PF12826">
    <property type="entry name" value="HHH_2"/>
    <property type="match status" value="1"/>
</dbReference>
<dbReference type="Pfam" id="PF00533">
    <property type="entry name" value="BRCT"/>
    <property type="match status" value="1"/>
</dbReference>
<feature type="binding site" evidence="15">
    <location>
        <position position="310"/>
    </location>
    <ligand>
        <name>NAD(+)</name>
        <dbReference type="ChEBI" id="CHEBI:57540"/>
    </ligand>
</feature>
<dbReference type="InterPro" id="IPR004150">
    <property type="entry name" value="NAD_DNA_ligase_OB"/>
</dbReference>
<dbReference type="HAMAP" id="MF_01588">
    <property type="entry name" value="DNA_ligase_A"/>
    <property type="match status" value="1"/>
</dbReference>
<keyword evidence="5 15" id="KW-0235">DNA replication</keyword>
<dbReference type="PANTHER" id="PTHR23389">
    <property type="entry name" value="CHROMOSOME TRANSMISSION FIDELITY FACTOR 18"/>
    <property type="match status" value="1"/>
</dbReference>
<dbReference type="PANTHER" id="PTHR23389:SF9">
    <property type="entry name" value="DNA LIGASE"/>
    <property type="match status" value="1"/>
</dbReference>
<feature type="binding site" evidence="15">
    <location>
        <position position="286"/>
    </location>
    <ligand>
        <name>NAD(+)</name>
        <dbReference type="ChEBI" id="CHEBI:57540"/>
    </ligand>
</feature>
<dbReference type="GO" id="GO:0006281">
    <property type="term" value="P:DNA repair"/>
    <property type="evidence" value="ECO:0007669"/>
    <property type="project" value="UniProtKB-KW"/>
</dbReference>
<dbReference type="GO" id="GO:0003677">
    <property type="term" value="F:DNA binding"/>
    <property type="evidence" value="ECO:0007669"/>
    <property type="project" value="InterPro"/>
</dbReference>
<feature type="binding site" evidence="15">
    <location>
        <begin position="83"/>
        <end position="84"/>
    </location>
    <ligand>
        <name>NAD(+)</name>
        <dbReference type="ChEBI" id="CHEBI:57540"/>
    </ligand>
</feature>
<evidence type="ECO:0000256" key="9">
    <source>
        <dbReference type="ARBA" id="ARBA00022842"/>
    </source>
</evidence>
<dbReference type="SMART" id="SM00292">
    <property type="entry name" value="BRCT"/>
    <property type="match status" value="1"/>
</dbReference>
<dbReference type="InterPro" id="IPR001357">
    <property type="entry name" value="BRCT_dom"/>
</dbReference>
<dbReference type="InterPro" id="IPR012340">
    <property type="entry name" value="NA-bd_OB-fold"/>
</dbReference>
<feature type="binding site" evidence="15">
    <location>
        <position position="405"/>
    </location>
    <ligand>
        <name>Zn(2+)</name>
        <dbReference type="ChEBI" id="CHEBI:29105"/>
    </ligand>
</feature>
<feature type="active site" description="N6-AMP-lysine intermediate" evidence="15">
    <location>
        <position position="114"/>
    </location>
</feature>
<comment type="function">
    <text evidence="1 15">DNA ligase that catalyzes the formation of phosphodiester linkages between 5'-phosphoryl and 3'-hydroxyl groups in double-stranded DNA using NAD as a coenzyme and as the energy source for the reaction. It is essential for DNA replication and repair of damaged DNA.</text>
</comment>
<dbReference type="CDD" id="cd00114">
    <property type="entry name" value="LIGANc"/>
    <property type="match status" value="1"/>
</dbReference>
<dbReference type="Gene3D" id="1.10.150.20">
    <property type="entry name" value="5' to 3' exonuclease, C-terminal subdomain"/>
    <property type="match status" value="2"/>
</dbReference>
<dbReference type="NCBIfam" id="TIGR00575">
    <property type="entry name" value="dnlj"/>
    <property type="match status" value="1"/>
</dbReference>
<evidence type="ECO:0000256" key="13">
    <source>
        <dbReference type="ARBA" id="ARBA00034005"/>
    </source>
</evidence>
<feature type="domain" description="BRCT" evidence="17">
    <location>
        <begin position="582"/>
        <end position="660"/>
    </location>
</feature>
<keyword evidence="6 15" id="KW-0479">Metal-binding</keyword>
<feature type="binding site" evidence="15">
    <location>
        <position position="420"/>
    </location>
    <ligand>
        <name>Zn(2+)</name>
        <dbReference type="ChEBI" id="CHEBI:29105"/>
    </ligand>
</feature>
<evidence type="ECO:0000256" key="10">
    <source>
        <dbReference type="ARBA" id="ARBA00023027"/>
    </source>
</evidence>
<keyword evidence="12 15" id="KW-0464">Manganese</keyword>
<evidence type="ECO:0000256" key="8">
    <source>
        <dbReference type="ARBA" id="ARBA00022833"/>
    </source>
</evidence>
<dbReference type="PROSITE" id="PS50172">
    <property type="entry name" value="BRCT"/>
    <property type="match status" value="1"/>
</dbReference>
<dbReference type="Pfam" id="PF14520">
    <property type="entry name" value="HHH_5"/>
    <property type="match status" value="1"/>
</dbReference>
<feature type="binding site" evidence="15">
    <location>
        <begin position="34"/>
        <end position="38"/>
    </location>
    <ligand>
        <name>NAD(+)</name>
        <dbReference type="ChEBI" id="CHEBI:57540"/>
    </ligand>
</feature>
<keyword evidence="10 15" id="KW-0520">NAD</keyword>
<evidence type="ECO:0000256" key="15">
    <source>
        <dbReference type="HAMAP-Rule" id="MF_01588"/>
    </source>
</evidence>
<dbReference type="PROSITE" id="PS01055">
    <property type="entry name" value="DNA_LIGASE_N1"/>
    <property type="match status" value="1"/>
</dbReference>
<dbReference type="NCBIfam" id="NF005932">
    <property type="entry name" value="PRK07956.1"/>
    <property type="match status" value="1"/>
</dbReference>
<dbReference type="Pfam" id="PF01653">
    <property type="entry name" value="DNA_ligase_aden"/>
    <property type="match status" value="1"/>
</dbReference>
<dbReference type="EMBL" id="QLYR01000005">
    <property type="protein sequence ID" value="RAQ28430.1"/>
    <property type="molecule type" value="Genomic_DNA"/>
</dbReference>
<dbReference type="Proteomes" id="UP000249377">
    <property type="component" value="Unassembled WGS sequence"/>
</dbReference>
<dbReference type="Gene3D" id="1.10.287.610">
    <property type="entry name" value="Helix hairpin bin"/>
    <property type="match status" value="1"/>
</dbReference>
<dbReference type="InterPro" id="IPR033136">
    <property type="entry name" value="DNA_ligase_CS"/>
</dbReference>
<evidence type="ECO:0000256" key="2">
    <source>
        <dbReference type="ARBA" id="ARBA00012722"/>
    </source>
</evidence>
<dbReference type="SUPFAM" id="SSF56091">
    <property type="entry name" value="DNA ligase/mRNA capping enzyme, catalytic domain"/>
    <property type="match status" value="1"/>
</dbReference>
<dbReference type="Pfam" id="PF03119">
    <property type="entry name" value="DNA_ligase_ZBD"/>
    <property type="match status" value="1"/>
</dbReference>
<accession>A0A328UA89</accession>
<dbReference type="Pfam" id="PF03120">
    <property type="entry name" value="OB_DNA_ligase"/>
    <property type="match status" value="1"/>
</dbReference>
<dbReference type="InterPro" id="IPR010994">
    <property type="entry name" value="RuvA_2-like"/>
</dbReference>
<dbReference type="InterPro" id="IPR004149">
    <property type="entry name" value="Znf_DNAligase_C4"/>
</dbReference>
<feature type="binding site" evidence="15">
    <location>
        <position position="425"/>
    </location>
    <ligand>
        <name>Zn(2+)</name>
        <dbReference type="ChEBI" id="CHEBI:29105"/>
    </ligand>
</feature>
<dbReference type="SMART" id="SM00278">
    <property type="entry name" value="HhH1"/>
    <property type="match status" value="4"/>
</dbReference>
<dbReference type="SMART" id="SM00532">
    <property type="entry name" value="LIGANc"/>
    <property type="match status" value="1"/>
</dbReference>
<evidence type="ECO:0000256" key="14">
    <source>
        <dbReference type="ARBA" id="ARBA00060881"/>
    </source>
</evidence>
<dbReference type="InterPro" id="IPR041663">
    <property type="entry name" value="DisA/LigA_HHH"/>
</dbReference>
<dbReference type="Gene3D" id="3.40.50.10190">
    <property type="entry name" value="BRCT domain"/>
    <property type="match status" value="1"/>
</dbReference>
<dbReference type="PIRSF" id="PIRSF001604">
    <property type="entry name" value="LigA"/>
    <property type="match status" value="1"/>
</dbReference>
<dbReference type="FunFam" id="1.10.150.20:FF:000006">
    <property type="entry name" value="DNA ligase"/>
    <property type="match status" value="1"/>
</dbReference>
<dbReference type="Gene3D" id="3.30.470.30">
    <property type="entry name" value="DNA ligase/mRNA capping enzyme"/>
    <property type="match status" value="1"/>
</dbReference>
<dbReference type="InterPro" id="IPR013840">
    <property type="entry name" value="DNAligase_N"/>
</dbReference>
<evidence type="ECO:0000256" key="3">
    <source>
        <dbReference type="ARBA" id="ARBA00013308"/>
    </source>
</evidence>
<feature type="binding site" evidence="15">
    <location>
        <position position="135"/>
    </location>
    <ligand>
        <name>NAD(+)</name>
        <dbReference type="ChEBI" id="CHEBI:57540"/>
    </ligand>
</feature>
<organism evidence="18 19">
    <name type="scientific">Hydrogeniiclostridium mannosilyticum</name>
    <dbReference type="NCBI Taxonomy" id="2764322"/>
    <lineage>
        <taxon>Bacteria</taxon>
        <taxon>Bacillati</taxon>
        <taxon>Bacillota</taxon>
        <taxon>Clostridia</taxon>
        <taxon>Eubacteriales</taxon>
        <taxon>Acutalibacteraceae</taxon>
        <taxon>Hydrogeniiclostridium</taxon>
    </lineage>
</organism>
<evidence type="ECO:0000256" key="12">
    <source>
        <dbReference type="ARBA" id="ARBA00023211"/>
    </source>
</evidence>
<keyword evidence="7 15" id="KW-0227">DNA damage</keyword>
<evidence type="ECO:0000256" key="11">
    <source>
        <dbReference type="ARBA" id="ARBA00023204"/>
    </source>
</evidence>
<keyword evidence="9 15" id="KW-0460">Magnesium</keyword>
<dbReference type="Gene3D" id="6.20.10.30">
    <property type="match status" value="1"/>
</dbReference>
<evidence type="ECO:0000256" key="5">
    <source>
        <dbReference type="ARBA" id="ARBA00022705"/>
    </source>
</evidence>
<comment type="similarity">
    <text evidence="14 15">Belongs to the NAD-dependent DNA ligase family. LigA subfamily.</text>
</comment>
<evidence type="ECO:0000256" key="16">
    <source>
        <dbReference type="RuleBase" id="RU000618"/>
    </source>
</evidence>
<dbReference type="InterPro" id="IPR003583">
    <property type="entry name" value="Hlx-hairpin-Hlx_DNA-bd_motif"/>
</dbReference>
<dbReference type="RefSeq" id="WP_112332813.1">
    <property type="nucleotide sequence ID" value="NZ_QLYR01000005.1"/>
</dbReference>
<dbReference type="AlphaFoldDB" id="A0A328UA89"/>
<feature type="binding site" evidence="15">
    <location>
        <position position="402"/>
    </location>
    <ligand>
        <name>Zn(2+)</name>
        <dbReference type="ChEBI" id="CHEBI:29105"/>
    </ligand>
</feature>
<dbReference type="Gene3D" id="2.40.50.140">
    <property type="entry name" value="Nucleic acid-binding proteins"/>
    <property type="match status" value="1"/>
</dbReference>
<dbReference type="SUPFAM" id="SSF47781">
    <property type="entry name" value="RuvA domain 2-like"/>
    <property type="match status" value="1"/>
</dbReference>
<keyword evidence="4 15" id="KW-0436">Ligase</keyword>
<comment type="cofactor">
    <cofactor evidence="15">
        <name>Mg(2+)</name>
        <dbReference type="ChEBI" id="CHEBI:18420"/>
    </cofactor>
    <cofactor evidence="15">
        <name>Mn(2+)</name>
        <dbReference type="ChEBI" id="CHEBI:29035"/>
    </cofactor>
</comment>
<evidence type="ECO:0000256" key="1">
    <source>
        <dbReference type="ARBA" id="ARBA00004067"/>
    </source>
</evidence>
<feature type="binding site" evidence="15">
    <location>
        <position position="112"/>
    </location>
    <ligand>
        <name>NAD(+)</name>
        <dbReference type="ChEBI" id="CHEBI:57540"/>
    </ligand>
</feature>
<evidence type="ECO:0000256" key="7">
    <source>
        <dbReference type="ARBA" id="ARBA00022763"/>
    </source>
</evidence>
<comment type="catalytic activity">
    <reaction evidence="13 15 16">
        <text>NAD(+) + (deoxyribonucleotide)n-3'-hydroxyl + 5'-phospho-(deoxyribonucleotide)m = (deoxyribonucleotide)n+m + AMP + beta-nicotinamide D-nucleotide.</text>
        <dbReference type="EC" id="6.5.1.2"/>
    </reaction>
</comment>
<name>A0A328UA89_9FIRM</name>
<evidence type="ECO:0000256" key="4">
    <source>
        <dbReference type="ARBA" id="ARBA00022598"/>
    </source>
</evidence>
<dbReference type="EC" id="6.5.1.2" evidence="2 15"/>
<sequence>MEKRQAEQEIAALRKQIAYHNQRYYVEDNPEIDDYEYDMLYLRLQNLEAQYPELVTEDSPTQKIGGPAVNTFAPVVHEVPMESLHDSFSEEEMLDFDRKVREAVQDPLYVVEPKFDGLSVSLEYRDGEFVRGSTRGDGLVGEDVTENLRTIRTVPKRLKTQLPFIEVRGEVYMSHQSFLELCERQELNDEKPFKNPRNAAAGSLRQKDSRITASRKLDIFVFNIQQASGADFGSHAESLQFLQELGFTVSPHYSLCRTIDEALEQIRQIGELRGKLDYSIDGAVVKVNDFAQRELLGSTAKFPRWAEAFKYPPEEKETTLLDIEINVGRTGVLTPTGIFEPVELAGTTVSRATLHNEDFIKEKDIRVGSVVILRKAGEIIPEVVSVLRHGTDSVPFVMPDRCPSCGAPVKREEGEAALRCMNPECPAQLLRHLIHFASRDAMDIDGLGPAVLEQLLNKGLLSSAADLYTLTLEQLVELERMGEKSSQNLIHAIEKTKQNDLYRLIFALGIPHIGLKAAKLLAMTFRSMEGLLAATAEEIAAIDGIGGIMAESLRDSLKQENTHKLIERMKAVGVNMETQLTIEDGRFRGKIFVLTGTLPNLSRKEAAALIEKLGGKVSASVSKKTDYVVAGEEAGSKLTKANQLGIQILTESELLTLAEE</sequence>
<dbReference type="InterPro" id="IPR013839">
    <property type="entry name" value="DNAligase_adenylation"/>
</dbReference>
<dbReference type="GO" id="GO:0003911">
    <property type="term" value="F:DNA ligase (NAD+) activity"/>
    <property type="evidence" value="ECO:0007669"/>
    <property type="project" value="UniProtKB-UniRule"/>
</dbReference>
<keyword evidence="11 15" id="KW-0234">DNA repair</keyword>
<dbReference type="GO" id="GO:0005829">
    <property type="term" value="C:cytosol"/>
    <property type="evidence" value="ECO:0007669"/>
    <property type="project" value="TreeGrafter"/>
</dbReference>
<dbReference type="FunFam" id="3.30.470.30:FF:000001">
    <property type="entry name" value="DNA ligase"/>
    <property type="match status" value="1"/>
</dbReference>
<keyword evidence="19" id="KW-1185">Reference proteome</keyword>
<keyword evidence="8 15" id="KW-0862">Zinc</keyword>
<dbReference type="FunFam" id="1.10.287.610:FF:000002">
    <property type="entry name" value="DNA ligase"/>
    <property type="match status" value="1"/>
</dbReference>
<dbReference type="InterPro" id="IPR001679">
    <property type="entry name" value="DNA_ligase"/>
</dbReference>
<evidence type="ECO:0000256" key="6">
    <source>
        <dbReference type="ARBA" id="ARBA00022723"/>
    </source>
</evidence>
<dbReference type="SUPFAM" id="SSF52113">
    <property type="entry name" value="BRCT domain"/>
    <property type="match status" value="1"/>
</dbReference>